<reference evidence="1 2" key="1">
    <citation type="submission" date="2024-02" db="EMBL/GenBank/DDBJ databases">
        <title>Bacteria isolated from the canopy kelp, Nereocystis luetkeana.</title>
        <authorList>
            <person name="Pfister C.A."/>
            <person name="Younker I.T."/>
            <person name="Light S.H."/>
        </authorList>
    </citation>
    <scope>NUCLEOTIDE SEQUENCE [LARGE SCALE GENOMIC DNA]</scope>
    <source>
        <strain evidence="1 2">TI.1.15</strain>
    </source>
</reference>
<accession>A0ABU9G0Z3</accession>
<name>A0ABU9G0Z3_9VIBR</name>
<evidence type="ECO:0000313" key="2">
    <source>
        <dbReference type="Proteomes" id="UP001377160"/>
    </source>
</evidence>
<evidence type="ECO:0000313" key="1">
    <source>
        <dbReference type="EMBL" id="MEL0611415.1"/>
    </source>
</evidence>
<keyword evidence="2" id="KW-1185">Reference proteome</keyword>
<comment type="caution">
    <text evidence="1">The sequence shown here is derived from an EMBL/GenBank/DDBJ whole genome shotgun (WGS) entry which is preliminary data.</text>
</comment>
<proteinExistence type="predicted"/>
<dbReference type="EMBL" id="JBANDX010000249">
    <property type="protein sequence ID" value="MEL0611415.1"/>
    <property type="molecule type" value="Genomic_DNA"/>
</dbReference>
<sequence>MAGSFNSISGSKRSLLVQVAREIARGVLSGKLPQ</sequence>
<feature type="non-terminal residue" evidence="1">
    <location>
        <position position="34"/>
    </location>
</feature>
<dbReference type="Proteomes" id="UP001377160">
    <property type="component" value="Unassembled WGS sequence"/>
</dbReference>
<protein>
    <submittedName>
        <fullName evidence="1">GntR family transcriptional regulator</fullName>
    </submittedName>
</protein>
<gene>
    <name evidence="1" type="ORF">V8Z71_24400</name>
</gene>
<organism evidence="1 2">
    <name type="scientific">Vibrio echinoideorum</name>
    <dbReference type="NCBI Taxonomy" id="2100116"/>
    <lineage>
        <taxon>Bacteria</taxon>
        <taxon>Pseudomonadati</taxon>
        <taxon>Pseudomonadota</taxon>
        <taxon>Gammaproteobacteria</taxon>
        <taxon>Vibrionales</taxon>
        <taxon>Vibrionaceae</taxon>
        <taxon>Vibrio</taxon>
    </lineage>
</organism>